<feature type="domain" description="DUF7779" evidence="1">
    <location>
        <begin position="171"/>
        <end position="258"/>
    </location>
</feature>
<accession>A0ABP3EC82</accession>
<dbReference type="SUPFAM" id="SSF52540">
    <property type="entry name" value="P-loop containing nucleoside triphosphate hydrolases"/>
    <property type="match status" value="1"/>
</dbReference>
<dbReference type="InterPro" id="IPR027417">
    <property type="entry name" value="P-loop_NTPase"/>
</dbReference>
<evidence type="ECO:0000313" key="3">
    <source>
        <dbReference type="Proteomes" id="UP001500967"/>
    </source>
</evidence>
<dbReference type="Pfam" id="PF13374">
    <property type="entry name" value="TPR_10"/>
    <property type="match status" value="3"/>
</dbReference>
<dbReference type="InterPro" id="IPR011990">
    <property type="entry name" value="TPR-like_helical_dom_sf"/>
</dbReference>
<dbReference type="PANTHER" id="PTHR46082">
    <property type="entry name" value="ATP/GTP-BINDING PROTEIN-RELATED"/>
    <property type="match status" value="1"/>
</dbReference>
<dbReference type="Proteomes" id="UP001500967">
    <property type="component" value="Unassembled WGS sequence"/>
</dbReference>
<dbReference type="InterPro" id="IPR053137">
    <property type="entry name" value="NLR-like"/>
</dbReference>
<evidence type="ECO:0000259" key="1">
    <source>
        <dbReference type="Pfam" id="PF25000"/>
    </source>
</evidence>
<sequence length="752" mass="82792">MAALAPHLKLPVNLGRVDDALGAVLDSLRRGEPHSRWLVIFDNADDPDEVRDLIPQGPGHVLVTSRNHRWKGITDTIEVDVFSREESLSFLQRRVAGIDPAGAHALAEVLGDLPIALEQAAALQVEAGMSVAEYLRLLDEAGSSLFQENKPTDYPVPVAAAWSLSMSRVRKHAPIAMDLLRHCAYFGPEPIPRDWLLNGRYVLQGTPFGEALRDPLAVNRGLRELGRYALAKLDNNRGTIQVHRLIQRLVRDEMGPEEAEQMRLDVHRLLAAADPRDATEPNTWTRFAEIQAHVGAVEVWTSNVPDVRLLARNVVDYLYTIGYYSAALTEANRALERWTADSGRDDANVLALSRLKADILWATGDYTGAYELRRDALARATDVLGEGHETTLQIMNGHGADLRARGEFRAALELDERSVQLHEANLGDDARTYNAMHNLSEDYELTGRYREALELARRNLQNRRDLFQTDEAPAVAESLNAVARDLRSTGRHSEALAAAEEAHETFQVLVAAGKIYPDQAWVLAQSRHLSVARRTYGYVDEALTLAQDVYNSYESSSSFGPKHAETLAAAVTLGNALRSAAEYDRARLLLESTHEGYVQVLGENHPFTHGCAVNLGIVRRYLGDIESARTGLEAATQQLEQLLSAGHHYTLTASTALATVYATVGEPGRAQELDQRALPLFRSLLGAEHPHTLACSANLAADLAALGRSEDARRQLIETMGLYRSALGKDHPEVLAAARGDRIAVDFEPSPL</sequence>
<protein>
    <recommendedName>
        <fullName evidence="1">DUF7779 domain-containing protein</fullName>
    </recommendedName>
</protein>
<name>A0ABP3EC82_9ACTN</name>
<dbReference type="Pfam" id="PF25000">
    <property type="entry name" value="DUF7779"/>
    <property type="match status" value="1"/>
</dbReference>
<gene>
    <name evidence="2" type="ORF">GCM10009539_46850</name>
</gene>
<dbReference type="SUPFAM" id="SSF48452">
    <property type="entry name" value="TPR-like"/>
    <property type="match status" value="4"/>
</dbReference>
<dbReference type="Gene3D" id="3.40.50.300">
    <property type="entry name" value="P-loop containing nucleotide triphosphate hydrolases"/>
    <property type="match status" value="1"/>
</dbReference>
<dbReference type="NCBIfam" id="NF040586">
    <property type="entry name" value="FxSxx_TPR"/>
    <property type="match status" value="1"/>
</dbReference>
<proteinExistence type="predicted"/>
<dbReference type="InterPro" id="IPR056681">
    <property type="entry name" value="DUF7779"/>
</dbReference>
<dbReference type="Gene3D" id="1.25.40.10">
    <property type="entry name" value="Tetratricopeptide repeat domain"/>
    <property type="match status" value="2"/>
</dbReference>
<dbReference type="Pfam" id="PF13424">
    <property type="entry name" value="TPR_12"/>
    <property type="match status" value="2"/>
</dbReference>
<comment type="caution">
    <text evidence="2">The sequence shown here is derived from an EMBL/GenBank/DDBJ whole genome shotgun (WGS) entry which is preliminary data.</text>
</comment>
<organism evidence="2 3">
    <name type="scientific">Cryptosporangium japonicum</name>
    <dbReference type="NCBI Taxonomy" id="80872"/>
    <lineage>
        <taxon>Bacteria</taxon>
        <taxon>Bacillati</taxon>
        <taxon>Actinomycetota</taxon>
        <taxon>Actinomycetes</taxon>
        <taxon>Cryptosporangiales</taxon>
        <taxon>Cryptosporangiaceae</taxon>
        <taxon>Cryptosporangium</taxon>
    </lineage>
</organism>
<keyword evidence="3" id="KW-1185">Reference proteome</keyword>
<dbReference type="PANTHER" id="PTHR46082:SF6">
    <property type="entry name" value="AAA+ ATPASE DOMAIN-CONTAINING PROTEIN-RELATED"/>
    <property type="match status" value="1"/>
</dbReference>
<evidence type="ECO:0000313" key="2">
    <source>
        <dbReference type="EMBL" id="GAA0256250.1"/>
    </source>
</evidence>
<dbReference type="EMBL" id="BAAAGX010000018">
    <property type="protein sequence ID" value="GAA0256250.1"/>
    <property type="molecule type" value="Genomic_DNA"/>
</dbReference>
<reference evidence="3" key="1">
    <citation type="journal article" date="2019" name="Int. J. Syst. Evol. Microbiol.">
        <title>The Global Catalogue of Microorganisms (GCM) 10K type strain sequencing project: providing services to taxonomists for standard genome sequencing and annotation.</title>
        <authorList>
            <consortium name="The Broad Institute Genomics Platform"/>
            <consortium name="The Broad Institute Genome Sequencing Center for Infectious Disease"/>
            <person name="Wu L."/>
            <person name="Ma J."/>
        </authorList>
    </citation>
    <scope>NUCLEOTIDE SEQUENCE [LARGE SCALE GENOMIC DNA]</scope>
    <source>
        <strain evidence="3">JCM 10425</strain>
    </source>
</reference>